<dbReference type="EMBL" id="JAGYPG010000004">
    <property type="protein sequence ID" value="MBS4197540.1"/>
    <property type="molecule type" value="Genomic_DNA"/>
</dbReference>
<dbReference type="Gene3D" id="2.60.120.260">
    <property type="entry name" value="Galactose-binding domain-like"/>
    <property type="match status" value="1"/>
</dbReference>
<name>A0A942YJG9_9BACI</name>
<protein>
    <submittedName>
        <fullName evidence="3">SGNH/GDSL hydrolase family protein</fullName>
    </submittedName>
</protein>
<dbReference type="InterPro" id="IPR032740">
    <property type="entry name" value="GxDLY"/>
</dbReference>
<dbReference type="Pfam" id="PF14606">
    <property type="entry name" value="Lipase_GDSL_3"/>
    <property type="match status" value="1"/>
</dbReference>
<accession>A0A942YJG9</accession>
<evidence type="ECO:0000313" key="3">
    <source>
        <dbReference type="EMBL" id="MBS4197540.1"/>
    </source>
</evidence>
<dbReference type="RefSeq" id="WP_213126762.1">
    <property type="nucleotide sequence ID" value="NZ_JAGYPG010000004.1"/>
</dbReference>
<reference evidence="3 4" key="1">
    <citation type="submission" date="2021-05" db="EMBL/GenBank/DDBJ databases">
        <title>Novel Bacillus species.</title>
        <authorList>
            <person name="Liu G."/>
        </authorList>
    </citation>
    <scope>NUCLEOTIDE SEQUENCE [LARGE SCALE GENOMIC DNA]</scope>
    <source>
        <strain evidence="4">FJAT-49780</strain>
    </source>
</reference>
<dbReference type="InterPro" id="IPR036514">
    <property type="entry name" value="SGNH_hydro_sf"/>
</dbReference>
<dbReference type="SUPFAM" id="SSF52266">
    <property type="entry name" value="SGNH hydrolase"/>
    <property type="match status" value="1"/>
</dbReference>
<evidence type="ECO:0000259" key="2">
    <source>
        <dbReference type="Pfam" id="PF14607"/>
    </source>
</evidence>
<dbReference type="AlphaFoldDB" id="A0A942YJG9"/>
<dbReference type="InterPro" id="IPR013830">
    <property type="entry name" value="SGNH_hydro"/>
</dbReference>
<feature type="domain" description="SGNH hydrolase-type esterase N-terminal" evidence="2">
    <location>
        <begin position="27"/>
        <end position="173"/>
    </location>
</feature>
<proteinExistence type="predicted"/>
<keyword evidence="3" id="KW-0378">Hydrolase</keyword>
<evidence type="ECO:0000259" key="1">
    <source>
        <dbReference type="Pfam" id="PF14606"/>
    </source>
</evidence>
<keyword evidence="4" id="KW-1185">Reference proteome</keyword>
<dbReference type="GO" id="GO:0016787">
    <property type="term" value="F:hydrolase activity"/>
    <property type="evidence" value="ECO:0007669"/>
    <property type="project" value="UniProtKB-KW"/>
</dbReference>
<comment type="caution">
    <text evidence="3">The sequence shown here is derived from an EMBL/GenBank/DDBJ whole genome shotgun (WGS) entry which is preliminary data.</text>
</comment>
<gene>
    <name evidence="3" type="ORF">KHA97_21070</name>
</gene>
<organism evidence="3 4">
    <name type="scientific">Lederbergia citri</name>
    <dbReference type="NCBI Taxonomy" id="2833580"/>
    <lineage>
        <taxon>Bacteria</taxon>
        <taxon>Bacillati</taxon>
        <taxon>Bacillota</taxon>
        <taxon>Bacilli</taxon>
        <taxon>Bacillales</taxon>
        <taxon>Bacillaceae</taxon>
        <taxon>Lederbergia</taxon>
    </lineage>
</organism>
<dbReference type="Pfam" id="PF14607">
    <property type="entry name" value="GxDLY"/>
    <property type="match status" value="1"/>
</dbReference>
<sequence length="366" mass="41942">MNKASSQVKVGNLDRNMQPHIVEACEINWIDPRKPPFRINGFAWLNEEKVYRRLPKHPLYEITEPVDFLADSTAGGQIRFRTNTRKLAIKVKLKGKANMFHMPATGQCGFDCYIGEPGEQVFCSVSKYEHTEDHYEVVLFEREEQSLLSITLHFPLYQGVNEVLVGIDTDANIAAPPDYMDEKKLIFYGTSILQGGCASRPGMAYTNIMSRRINREFINLGFSGNGKGEVNMAHIISEIENPACLVLDYEPNCVSTELYRETLPRFIQVYREKYPDTPILVVSKFPYAQEKINRQLLQERLERLDFQKQLIQKLQQEGDKHIYFCEGTNILGDLWQEKTVDGIHPTDLGFLSIADNLTPVVEKIMI</sequence>
<feature type="domain" description="SGNH hydrolase-type esterase" evidence="1">
    <location>
        <begin position="182"/>
        <end position="361"/>
    </location>
</feature>
<dbReference type="Gene3D" id="3.40.50.1110">
    <property type="entry name" value="SGNH hydrolase"/>
    <property type="match status" value="1"/>
</dbReference>
<dbReference type="Proteomes" id="UP000681414">
    <property type="component" value="Unassembled WGS sequence"/>
</dbReference>
<evidence type="ECO:0000313" key="4">
    <source>
        <dbReference type="Proteomes" id="UP000681414"/>
    </source>
</evidence>